<evidence type="ECO:0000313" key="2">
    <source>
        <dbReference type="Proteomes" id="UP001606305"/>
    </source>
</evidence>
<evidence type="ECO:0008006" key="3">
    <source>
        <dbReference type="Google" id="ProtNLM"/>
    </source>
</evidence>
<gene>
    <name evidence="1" type="ORF">ACG00X_02795</name>
</gene>
<sequence length="115" mass="12907">MSQPLSLPEGASGVVLPLDALRIERALARRQRYKYVHPQVVPEGEGWKVVSPNCSRNVDPDGGEIDIAWLRPQPDAGWLLFARDHAEGGWRLCREGPLPVLLELLCADPAREFWQ</sequence>
<dbReference type="EMBL" id="JBIGIA010000002">
    <property type="protein sequence ID" value="MFG6455751.1"/>
    <property type="molecule type" value="Genomic_DNA"/>
</dbReference>
<dbReference type="RefSeq" id="WP_394486413.1">
    <property type="nucleotide sequence ID" value="NZ_JBIGIA010000002.1"/>
</dbReference>
<dbReference type="Pfam" id="PF11225">
    <property type="entry name" value="DUF3024"/>
    <property type="match status" value="1"/>
</dbReference>
<keyword evidence="2" id="KW-1185">Reference proteome</keyword>
<proteinExistence type="predicted"/>
<reference evidence="1 2" key="1">
    <citation type="submission" date="2024-09" db="EMBL/GenBank/DDBJ databases">
        <title>Novel species of the genus Pelomonas and Roseateles isolated from streams.</title>
        <authorList>
            <person name="Lu H."/>
        </authorList>
    </citation>
    <scope>NUCLEOTIDE SEQUENCE [LARGE SCALE GENOMIC DNA]</scope>
    <source>
        <strain evidence="1 2">BYS96W</strain>
    </source>
</reference>
<dbReference type="Proteomes" id="UP001606305">
    <property type="component" value="Unassembled WGS sequence"/>
</dbReference>
<organism evidence="1 2">
    <name type="scientific">Pelomonas nitida</name>
    <dbReference type="NCBI Taxonomy" id="3299027"/>
    <lineage>
        <taxon>Bacteria</taxon>
        <taxon>Pseudomonadati</taxon>
        <taxon>Pseudomonadota</taxon>
        <taxon>Betaproteobacteria</taxon>
        <taxon>Burkholderiales</taxon>
        <taxon>Sphaerotilaceae</taxon>
        <taxon>Roseateles</taxon>
    </lineage>
</organism>
<evidence type="ECO:0000313" key="1">
    <source>
        <dbReference type="EMBL" id="MFG6455751.1"/>
    </source>
</evidence>
<name>A0ABW7G1C8_9BURK</name>
<accession>A0ABW7G1C8</accession>
<protein>
    <recommendedName>
        <fullName evidence="3">DUF3024 domain-containing protein</fullName>
    </recommendedName>
</protein>
<dbReference type="InterPro" id="IPR021388">
    <property type="entry name" value="DUF3024"/>
</dbReference>
<comment type="caution">
    <text evidence="1">The sequence shown here is derived from an EMBL/GenBank/DDBJ whole genome shotgun (WGS) entry which is preliminary data.</text>
</comment>